<dbReference type="Proteomes" id="UP001056455">
    <property type="component" value="Chromosome"/>
</dbReference>
<evidence type="ECO:0000256" key="1">
    <source>
        <dbReference type="ARBA" id="ARBA00010062"/>
    </source>
</evidence>
<feature type="domain" description="Leucine-binding protein" evidence="5">
    <location>
        <begin position="62"/>
        <end position="396"/>
    </location>
</feature>
<evidence type="ECO:0000256" key="4">
    <source>
        <dbReference type="SAM" id="SignalP"/>
    </source>
</evidence>
<dbReference type="EMBL" id="CP099489">
    <property type="protein sequence ID" value="USQ81806.1"/>
    <property type="molecule type" value="Genomic_DNA"/>
</dbReference>
<protein>
    <submittedName>
        <fullName evidence="6">Substrate-binding domain-containing protein</fullName>
    </submittedName>
</protein>
<feature type="compositionally biased region" description="Polar residues" evidence="3">
    <location>
        <begin position="34"/>
        <end position="45"/>
    </location>
</feature>
<feature type="signal peptide" evidence="4">
    <location>
        <begin position="1"/>
        <end position="26"/>
    </location>
</feature>
<dbReference type="CDD" id="cd06328">
    <property type="entry name" value="PBP1_SBP-like"/>
    <property type="match status" value="1"/>
</dbReference>
<dbReference type="InterPro" id="IPR028082">
    <property type="entry name" value="Peripla_BP_I"/>
</dbReference>
<sequence length="420" mass="43132">MARSSLMALSLAAVLALAACAPSASDDDSDADNGGSNDDGGTTAENAGGDGDSEDAGGGDPYPVGIIYSETGPLAAYGEQYKAGLEAGIDYATDGTGEIDGRAIEITYRDDAGNQDTAVAAAKDLIGQDYKILGGTIVSGIAVAMADQAEQNEILYISGPAAVDAITGVNDYTFRSGRQSLQDVAAAGSFLEGDANKVVVYAQDNAFGQGNLAAVDAVLGANGAEVSSVMVPEDATEFTPFAAQLKDAEPDMIFVAWAGATSANMWQALEQQDVFDVAPVVTGLGDSVTFDAYGPVAENISFLNHYFPGAPDNEVNTAMVEAVEEAGSTPDLFTPDGFVAGQMIVQALTEGDGDVNAMIDALEGWEFEGPKGTTTIRESDHALLQEMYTASLVADGDSWVPELIDTVPAEDVAPPEASGK</sequence>
<evidence type="ECO:0000256" key="3">
    <source>
        <dbReference type="SAM" id="MobiDB-lite"/>
    </source>
</evidence>
<evidence type="ECO:0000256" key="2">
    <source>
        <dbReference type="ARBA" id="ARBA00022729"/>
    </source>
</evidence>
<accession>A0ABY4YYE8</accession>
<evidence type="ECO:0000313" key="7">
    <source>
        <dbReference type="Proteomes" id="UP001056455"/>
    </source>
</evidence>
<dbReference type="PANTHER" id="PTHR30483">
    <property type="entry name" value="LEUCINE-SPECIFIC-BINDING PROTEIN"/>
    <property type="match status" value="1"/>
</dbReference>
<organism evidence="6 7">
    <name type="scientific">Ornithinimicrobium faecis</name>
    <dbReference type="NCBI Taxonomy" id="2934158"/>
    <lineage>
        <taxon>Bacteria</taxon>
        <taxon>Bacillati</taxon>
        <taxon>Actinomycetota</taxon>
        <taxon>Actinomycetes</taxon>
        <taxon>Micrococcales</taxon>
        <taxon>Ornithinimicrobiaceae</taxon>
        <taxon>Ornithinimicrobium</taxon>
    </lineage>
</organism>
<dbReference type="InterPro" id="IPR051010">
    <property type="entry name" value="BCAA_transport"/>
</dbReference>
<dbReference type="PANTHER" id="PTHR30483:SF6">
    <property type="entry name" value="PERIPLASMIC BINDING PROTEIN OF ABC TRANSPORTER FOR NATURAL AMINO ACIDS"/>
    <property type="match status" value="1"/>
</dbReference>
<evidence type="ECO:0000313" key="6">
    <source>
        <dbReference type="EMBL" id="USQ81806.1"/>
    </source>
</evidence>
<proteinExistence type="inferred from homology"/>
<dbReference type="Gene3D" id="3.40.50.2300">
    <property type="match status" value="2"/>
</dbReference>
<reference evidence="6" key="1">
    <citation type="submission" date="2022-06" db="EMBL/GenBank/DDBJ databases">
        <title>Ornithinimicrobium HY1793.</title>
        <authorList>
            <person name="Huang Y."/>
        </authorList>
    </citation>
    <scope>NUCLEOTIDE SEQUENCE</scope>
    <source>
        <strain evidence="6">HY1793</strain>
    </source>
</reference>
<dbReference type="Pfam" id="PF13458">
    <property type="entry name" value="Peripla_BP_6"/>
    <property type="match status" value="1"/>
</dbReference>
<evidence type="ECO:0000259" key="5">
    <source>
        <dbReference type="Pfam" id="PF13458"/>
    </source>
</evidence>
<feature type="region of interest" description="Disordered" evidence="3">
    <location>
        <begin position="23"/>
        <end position="63"/>
    </location>
</feature>
<dbReference type="InterPro" id="IPR028081">
    <property type="entry name" value="Leu-bd"/>
</dbReference>
<dbReference type="RefSeq" id="WP_252595342.1">
    <property type="nucleotide sequence ID" value="NZ_CP099489.1"/>
</dbReference>
<gene>
    <name evidence="6" type="ORF">NF556_09220</name>
</gene>
<comment type="similarity">
    <text evidence="1">Belongs to the leucine-binding protein family.</text>
</comment>
<name>A0ABY4YYE8_9MICO</name>
<dbReference type="SUPFAM" id="SSF53822">
    <property type="entry name" value="Periplasmic binding protein-like I"/>
    <property type="match status" value="1"/>
</dbReference>
<keyword evidence="7" id="KW-1185">Reference proteome</keyword>
<feature type="chain" id="PRO_5047469230" evidence="4">
    <location>
        <begin position="27"/>
        <end position="420"/>
    </location>
</feature>
<dbReference type="PROSITE" id="PS51257">
    <property type="entry name" value="PROKAR_LIPOPROTEIN"/>
    <property type="match status" value="1"/>
</dbReference>
<keyword evidence="2 4" id="KW-0732">Signal</keyword>